<dbReference type="GO" id="GO:0044820">
    <property type="term" value="P:mitotic telomere tethering at nuclear periphery"/>
    <property type="evidence" value="ECO:0007669"/>
    <property type="project" value="TreeGrafter"/>
</dbReference>
<dbReference type="Proteomes" id="UP000807342">
    <property type="component" value="Unassembled WGS sequence"/>
</dbReference>
<evidence type="ECO:0000313" key="5">
    <source>
        <dbReference type="Proteomes" id="UP000807342"/>
    </source>
</evidence>
<keyword evidence="2" id="KW-1133">Transmembrane helix</keyword>
<feature type="compositionally biased region" description="Low complexity" evidence="1">
    <location>
        <begin position="213"/>
        <end position="223"/>
    </location>
</feature>
<name>A0A9P5XFC6_9AGAR</name>
<dbReference type="AlphaFoldDB" id="A0A9P5XFC6"/>
<keyword evidence="2" id="KW-0812">Transmembrane</keyword>
<accession>A0A9P5XFC6</accession>
<reference evidence="4" key="1">
    <citation type="submission" date="2020-11" db="EMBL/GenBank/DDBJ databases">
        <authorList>
            <consortium name="DOE Joint Genome Institute"/>
            <person name="Ahrendt S."/>
            <person name="Riley R."/>
            <person name="Andreopoulos W."/>
            <person name="Labutti K."/>
            <person name="Pangilinan J."/>
            <person name="Ruiz-Duenas F.J."/>
            <person name="Barrasa J.M."/>
            <person name="Sanchez-Garcia M."/>
            <person name="Camarero S."/>
            <person name="Miyauchi S."/>
            <person name="Serrano A."/>
            <person name="Linde D."/>
            <person name="Babiker R."/>
            <person name="Drula E."/>
            <person name="Ayuso-Fernandez I."/>
            <person name="Pacheco R."/>
            <person name="Padilla G."/>
            <person name="Ferreira P."/>
            <person name="Barriuso J."/>
            <person name="Kellner H."/>
            <person name="Castanera R."/>
            <person name="Alfaro M."/>
            <person name="Ramirez L."/>
            <person name="Pisabarro A.G."/>
            <person name="Kuo A."/>
            <person name="Tritt A."/>
            <person name="Lipzen A."/>
            <person name="He G."/>
            <person name="Yan M."/>
            <person name="Ng V."/>
            <person name="Cullen D."/>
            <person name="Martin F."/>
            <person name="Rosso M.-N."/>
            <person name="Henrissat B."/>
            <person name="Hibbett D."/>
            <person name="Martinez A.T."/>
            <person name="Grigoriev I.V."/>
        </authorList>
    </citation>
    <scope>NUCLEOTIDE SEQUENCE</scope>
    <source>
        <strain evidence="4">MF-IS2</strain>
    </source>
</reference>
<feature type="compositionally biased region" description="Polar residues" evidence="1">
    <location>
        <begin position="240"/>
        <end position="250"/>
    </location>
</feature>
<feature type="compositionally biased region" description="Low complexity" evidence="1">
    <location>
        <begin position="174"/>
        <end position="187"/>
    </location>
</feature>
<dbReference type="SUPFAM" id="SSF54616">
    <property type="entry name" value="DNA-binding domain of Mlu1-box binding protein MBP1"/>
    <property type="match status" value="1"/>
</dbReference>
<dbReference type="EMBL" id="MU151107">
    <property type="protein sequence ID" value="KAF9450348.1"/>
    <property type="molecule type" value="Genomic_DNA"/>
</dbReference>
<dbReference type="OrthoDB" id="5346159at2759"/>
<comment type="caution">
    <text evidence="4">The sequence shown here is derived from an EMBL/GenBank/DDBJ whole genome shotgun (WGS) entry which is preliminary data.</text>
</comment>
<feature type="domain" description="HTH APSES-type" evidence="3">
    <location>
        <begin position="35"/>
        <end position="150"/>
    </location>
</feature>
<dbReference type="InterPro" id="IPR003163">
    <property type="entry name" value="Tscrpt_reg_HTH_APSES-type"/>
</dbReference>
<feature type="transmembrane region" description="Helical" evidence="2">
    <location>
        <begin position="399"/>
        <end position="419"/>
    </location>
</feature>
<dbReference type="GO" id="GO:0070197">
    <property type="term" value="P:meiotic attachment of telomere to nuclear envelope"/>
    <property type="evidence" value="ECO:0007669"/>
    <property type="project" value="InterPro"/>
</dbReference>
<gene>
    <name evidence="4" type="ORF">P691DRAFT_810537</name>
</gene>
<dbReference type="InterPro" id="IPR037548">
    <property type="entry name" value="Bqt4"/>
</dbReference>
<dbReference type="PANTHER" id="PTHR38044">
    <property type="entry name" value="BOUQUET FORMATION PROTEIN 4"/>
    <property type="match status" value="1"/>
</dbReference>
<evidence type="ECO:0000313" key="4">
    <source>
        <dbReference type="EMBL" id="KAF9450348.1"/>
    </source>
</evidence>
<evidence type="ECO:0000259" key="3">
    <source>
        <dbReference type="PROSITE" id="PS51299"/>
    </source>
</evidence>
<organism evidence="4 5">
    <name type="scientific">Macrolepiota fuliginosa MF-IS2</name>
    <dbReference type="NCBI Taxonomy" id="1400762"/>
    <lineage>
        <taxon>Eukaryota</taxon>
        <taxon>Fungi</taxon>
        <taxon>Dikarya</taxon>
        <taxon>Basidiomycota</taxon>
        <taxon>Agaricomycotina</taxon>
        <taxon>Agaricomycetes</taxon>
        <taxon>Agaricomycetidae</taxon>
        <taxon>Agaricales</taxon>
        <taxon>Agaricineae</taxon>
        <taxon>Agaricaceae</taxon>
        <taxon>Macrolepiota</taxon>
    </lineage>
</organism>
<feature type="region of interest" description="Disordered" evidence="1">
    <location>
        <begin position="322"/>
        <end position="380"/>
    </location>
</feature>
<keyword evidence="2" id="KW-0472">Membrane</keyword>
<dbReference type="InterPro" id="IPR036887">
    <property type="entry name" value="HTH_APSES_sf"/>
</dbReference>
<feature type="compositionally biased region" description="Basic and acidic residues" evidence="1">
    <location>
        <begin position="322"/>
        <end position="338"/>
    </location>
</feature>
<proteinExistence type="predicted"/>
<keyword evidence="5" id="KW-1185">Reference proteome</keyword>
<dbReference type="PROSITE" id="PS51299">
    <property type="entry name" value="HTH_APSES"/>
    <property type="match status" value="1"/>
</dbReference>
<evidence type="ECO:0000256" key="2">
    <source>
        <dbReference type="SAM" id="Phobius"/>
    </source>
</evidence>
<feature type="compositionally biased region" description="Polar residues" evidence="1">
    <location>
        <begin position="200"/>
        <end position="210"/>
    </location>
</feature>
<protein>
    <recommendedName>
        <fullName evidence="3">HTH APSES-type domain-containing protein</fullName>
    </recommendedName>
</protein>
<dbReference type="GO" id="GO:1990862">
    <property type="term" value="C:nuclear membrane complex Bqt3-Bqt4"/>
    <property type="evidence" value="ECO:0007669"/>
    <property type="project" value="InterPro"/>
</dbReference>
<feature type="region of interest" description="Disordered" evidence="1">
    <location>
        <begin position="174"/>
        <end position="307"/>
    </location>
</feature>
<dbReference type="PANTHER" id="PTHR38044:SF1">
    <property type="entry name" value="BOUQUET FORMATION PROTEIN 4"/>
    <property type="match status" value="1"/>
</dbReference>
<sequence>MTRPQLPVKYANPKIKRIVELNSPPQVKYQMLSCQGREILVGRLKVETPTENGHAFILRRFDTGAVSLTTMFRAAFPLASDMEERAELQWVKDNHDLSGNNGSNKESHITRLAGTWVSPTLAVELGDQYALAPLIKIVVDAQPDPNANYKRSAKAAAAASASAADVSQVAAHSTTISQQASTTSITANGGSMYTAAPTPRGSSIASSRATVGSLPTPSPTSLQPNPPKRRKESSPAPQAAESTSPINTKTPLRRSNRPKSPGSKPVSASTPARPSKKRVEQLTPASDKSMVDEDGDKVQAVAAKELHDQDIHEQKILIETLKAQRDAAEKEKAERPQEAQEEDNEEIEEQEEEDEPSVSKKRTREEGEPEYQFEFREPEVGDREIATNRRIGFPREPRARSFAWGIAAFAVGMGAISFLPNLL</sequence>
<evidence type="ECO:0000256" key="1">
    <source>
        <dbReference type="SAM" id="MobiDB-lite"/>
    </source>
</evidence>
<dbReference type="GO" id="GO:0003677">
    <property type="term" value="F:DNA binding"/>
    <property type="evidence" value="ECO:0007669"/>
    <property type="project" value="InterPro"/>
</dbReference>
<feature type="compositionally biased region" description="Acidic residues" evidence="1">
    <location>
        <begin position="339"/>
        <end position="356"/>
    </location>
</feature>